<accession>A0ACC3NS71</accession>
<dbReference type="EMBL" id="JAUTXU010000018">
    <property type="protein sequence ID" value="KAK3721325.1"/>
    <property type="molecule type" value="Genomic_DNA"/>
</dbReference>
<evidence type="ECO:0000313" key="1">
    <source>
        <dbReference type="EMBL" id="KAK3721325.1"/>
    </source>
</evidence>
<keyword evidence="2" id="KW-1185">Reference proteome</keyword>
<proteinExistence type="predicted"/>
<sequence length="1522" mass="173150">MADSAVAPMEDFDSGGEYEEAPHHPASNLAERRRARNAIFDAWFTSDAAQKALKAKVKEAKHADTAADEELSVHSLMNKQGDKIIKSPRDYQLELFERAKKENTIAVLDTGSGKTLIAVLLLRWIIDEELEHRAAGKPPKISFFLGASVTLVWQQFSVLETNLDHKVARVVGADGADNWKKAKWDKLFFENKIIVCTAEILHQCLAHSYISIKQINLLIFDEAHHAKKNHAYARIIKDFYLTEPDEAVRPRVFGMTASPIDAKSDVVQAASELESLLHSRIATTDDMSLSSDPVKKPSEHILWYNTLPQPFETKLLQAVKAQYGHIAVFDRTLGACPEISRDLGSWCANQYLIDALCEKRLRRYEVKTERAFYARSATGDVTELDKKQAELRSAIDFAEKERKRPAMVEQHELSSKVIELKRYLGMQFERETSQRCIVFVEKRYTARLLDALFRKIGTKHMRSAYLVGGNSDDSEETFSFRQQVLTISRFRKGELNCLFATSVAEEGLDIPDCNLVIRFDMYRTMIQYVQSRGRARQQHSKFIHMLERDNNIHSQTASDVRTQEGAMRRFCRALPADRRLIGQEDHLESLLDKEKTLRVYTEPSTGAKLTYGNALGYLANYVSAIPTTPGELRNPVYNVSFHGGKFRAEVLLPAGPVKSAIGRLCARKALAKCSAAFEACIQLRRQGELDAHLVSTTQRKLHVMNNAALAVNMNKTNQYVMRTKPTVWAQSRGTLPEELWVTIIDFPDGLEREHQPLVLLTRTKMPEFPTLTVFLNDSRESRVTSRQLKHPLELGEPHTIDKLSSFTFRVFRDVFGKKFEEDATQLSYWLAPANDAFTGAHSIAPPEALDWPLLDSVYQNEEFPWTPDTPPASLIGRYLIDRWDGGRKYFSVDIAQALSPLDPYPIPEHVSKTARSNGDNSIIGFTVSLWKKSRGRAEWNPQQPVMEAEKLPLRLNLLSAPTEQEKEAWSERPKAFLCPEPLRISVLPPSVVTSSFVFPAVIHRLESYLIAIEASEMVGVVCEPDVALAALTKDSDNSGEHENQEMVNFQSGMGENYERLEFIGDTFLKTTTTISTFIQHSNADQGDFHVERMMLLCNGNLLRVATNIHLYEYIRSMAFSRRLWYPEGLKLLEGKGANKKEEDQVIKHALGDKTIADVSEAMIGAAFVSHDRPNERWHEEQWENAVLAVTRLVGSDKHAMHKWADYSAAYEKPAYQITENVTASTRDLAEKVEREHPYKFRYPNLLRSAFVHPSQTLMDERVPNYERLEFLGDALLDMACITYLYYRSGPDKDPQWLTEHKMAMVSNKFLGALCVEIGFHKHLRYGKSPLEPQIREYAFELVEAKRIAGQDARDYWTTVEPPKCLSDIVESYIGAIFIDSNFDYGAVQDFFDRQVRWYFEDMSIYDTFANNHPCTHLHNLLQTTYGCQDYRLMVKELPAADDLEMDRKDVVAAVMIHDEVVAWSRGRSGRYARLRAANKTIELLNGLAPFEFRSRFRCDCSRKSDSSEAADTVQAIAVDCTI</sequence>
<dbReference type="Proteomes" id="UP001281147">
    <property type="component" value="Unassembled WGS sequence"/>
</dbReference>
<evidence type="ECO:0000313" key="2">
    <source>
        <dbReference type="Proteomes" id="UP001281147"/>
    </source>
</evidence>
<gene>
    <name evidence="1" type="primary">dcl1_1</name>
    <name evidence="1" type="ORF">LTR37_003201</name>
</gene>
<comment type="caution">
    <text evidence="1">The sequence shown here is derived from an EMBL/GenBank/DDBJ whole genome shotgun (WGS) entry which is preliminary data.</text>
</comment>
<organism evidence="1 2">
    <name type="scientific">Vermiconidia calcicola</name>
    <dbReference type="NCBI Taxonomy" id="1690605"/>
    <lineage>
        <taxon>Eukaryota</taxon>
        <taxon>Fungi</taxon>
        <taxon>Dikarya</taxon>
        <taxon>Ascomycota</taxon>
        <taxon>Pezizomycotina</taxon>
        <taxon>Dothideomycetes</taxon>
        <taxon>Dothideomycetidae</taxon>
        <taxon>Mycosphaerellales</taxon>
        <taxon>Extremaceae</taxon>
        <taxon>Vermiconidia</taxon>
    </lineage>
</organism>
<name>A0ACC3NS71_9PEZI</name>
<protein>
    <submittedName>
        <fullName evidence="1">Dicer-like protein 1</fullName>
    </submittedName>
</protein>
<reference evidence="1" key="1">
    <citation type="submission" date="2023-07" db="EMBL/GenBank/DDBJ databases">
        <title>Black Yeasts Isolated from many extreme environments.</title>
        <authorList>
            <person name="Coleine C."/>
            <person name="Stajich J.E."/>
            <person name="Selbmann L."/>
        </authorList>
    </citation>
    <scope>NUCLEOTIDE SEQUENCE</scope>
    <source>
        <strain evidence="1">CCFEE 5714</strain>
    </source>
</reference>